<reference evidence="1" key="1">
    <citation type="submission" date="2020-08" db="EMBL/GenBank/DDBJ databases">
        <title>Genomic Encyclopedia of Type Strains, Phase IV (KMG-IV): sequencing the most valuable type-strain genomes for metagenomic binning, comparative biology and taxonomic classification.</title>
        <authorList>
            <person name="Goeker M."/>
        </authorList>
    </citation>
    <scope>NUCLEOTIDE SEQUENCE [LARGE SCALE GENOMIC DNA]</scope>
    <source>
        <strain evidence="1">DSM 105720</strain>
    </source>
</reference>
<dbReference type="Proteomes" id="UP000560658">
    <property type="component" value="Unassembled WGS sequence"/>
</dbReference>
<evidence type="ECO:0000313" key="1">
    <source>
        <dbReference type="EMBL" id="MBB4042849.1"/>
    </source>
</evidence>
<proteinExistence type="predicted"/>
<dbReference type="EMBL" id="JACIER010000002">
    <property type="protein sequence ID" value="MBB4042849.1"/>
    <property type="molecule type" value="Genomic_DNA"/>
</dbReference>
<gene>
    <name evidence="1" type="ORF">GGR06_000614</name>
</gene>
<keyword evidence="2" id="KW-1185">Reference proteome</keyword>
<protein>
    <submittedName>
        <fullName evidence="1">Uncharacterized protein</fullName>
    </submittedName>
</protein>
<comment type="caution">
    <text evidence="1">The sequence shown here is derived from an EMBL/GenBank/DDBJ whole genome shotgun (WGS) entry which is preliminary data.</text>
</comment>
<evidence type="ECO:0000313" key="2">
    <source>
        <dbReference type="Proteomes" id="UP000560658"/>
    </source>
</evidence>
<sequence length="60" mass="6594">MLISGFGDEIRNIGRLHGYCIACKKSRSLSSAQENRGGIGHHTFAGDPNLLVFRKIKKPP</sequence>
<organism evidence="1 2">
    <name type="scientific">Bacteroides reticulotermitis</name>
    <dbReference type="NCBI Taxonomy" id="1133319"/>
    <lineage>
        <taxon>Bacteria</taxon>
        <taxon>Pseudomonadati</taxon>
        <taxon>Bacteroidota</taxon>
        <taxon>Bacteroidia</taxon>
        <taxon>Bacteroidales</taxon>
        <taxon>Bacteroidaceae</taxon>
        <taxon>Bacteroides</taxon>
    </lineage>
</organism>
<dbReference type="AlphaFoldDB" id="A0A840CW97"/>
<accession>A0A840CW97</accession>
<name>A0A840CW97_9BACE</name>